<accession>A0ABM7WQ22</accession>
<dbReference type="RefSeq" id="WP_248358219.1">
    <property type="nucleotide sequence ID" value="NZ_AP025591.1"/>
</dbReference>
<keyword evidence="2" id="KW-0732">Signal</keyword>
<dbReference type="SUPFAM" id="SSF48452">
    <property type="entry name" value="TPR-like"/>
    <property type="match status" value="1"/>
</dbReference>
<gene>
    <name evidence="3" type="ORF">AMOR_05630</name>
</gene>
<dbReference type="Gene3D" id="1.25.40.10">
    <property type="entry name" value="Tetratricopeptide repeat domain"/>
    <property type="match status" value="1"/>
</dbReference>
<name>A0ABM7WQ22_9BACT</name>
<evidence type="ECO:0000313" key="3">
    <source>
        <dbReference type="EMBL" id="BDG01567.1"/>
    </source>
</evidence>
<protein>
    <recommendedName>
        <fullName evidence="5">Tetratricopeptide repeat protein</fullName>
    </recommendedName>
</protein>
<feature type="chain" id="PRO_5047400393" description="Tetratricopeptide repeat protein" evidence="2">
    <location>
        <begin position="20"/>
        <end position="259"/>
    </location>
</feature>
<dbReference type="Pfam" id="PF14559">
    <property type="entry name" value="TPR_19"/>
    <property type="match status" value="1"/>
</dbReference>
<proteinExistence type="predicted"/>
<dbReference type="EMBL" id="AP025591">
    <property type="protein sequence ID" value="BDG01567.1"/>
    <property type="molecule type" value="Genomic_DNA"/>
</dbReference>
<evidence type="ECO:0000256" key="2">
    <source>
        <dbReference type="SAM" id="SignalP"/>
    </source>
</evidence>
<evidence type="ECO:0000313" key="4">
    <source>
        <dbReference type="Proteomes" id="UP001162891"/>
    </source>
</evidence>
<feature type="compositionally biased region" description="Basic and acidic residues" evidence="1">
    <location>
        <begin position="240"/>
        <end position="259"/>
    </location>
</feature>
<reference evidence="4" key="1">
    <citation type="journal article" date="2022" name="Int. J. Syst. Evol. Microbiol.">
        <title>Anaeromyxobacter oryzae sp. nov., Anaeromyxobacter diazotrophicus sp. nov. and Anaeromyxobacter paludicola sp. nov., isolated from paddy soils.</title>
        <authorList>
            <person name="Itoh H."/>
            <person name="Xu Z."/>
            <person name="Mise K."/>
            <person name="Masuda Y."/>
            <person name="Ushijima N."/>
            <person name="Hayakawa C."/>
            <person name="Shiratori Y."/>
            <person name="Senoo K."/>
        </authorList>
    </citation>
    <scope>NUCLEOTIDE SEQUENCE [LARGE SCALE GENOMIC DNA]</scope>
    <source>
        <strain evidence="4">Red232</strain>
    </source>
</reference>
<dbReference type="InterPro" id="IPR011990">
    <property type="entry name" value="TPR-like_helical_dom_sf"/>
</dbReference>
<keyword evidence="4" id="KW-1185">Reference proteome</keyword>
<sequence>MPSRLLLVLCALAAAPTLAQQPSGTTPADDAARQDAGAGALLKEADAAYERRDQPGAIEEIRTKLEAAEQRAPGDYEVLWRLARLYFWLSDDPALPNDAKSKLGKKGWEYGDKAIAANPNRVEGYHFAAAGMGNYSLGIGIFSALRQGIEGKFKDRLSKAERIDPNFQNGSIQTAWGRFWFKLPWPKYDARKSEQALLAALKKNPDNVRARVYLADLYEKEGEKKAARAQLERAASGEPGRYDAPEERRWQKVARDELK</sequence>
<organism evidence="3 4">
    <name type="scientific">Anaeromyxobacter oryzae</name>
    <dbReference type="NCBI Taxonomy" id="2918170"/>
    <lineage>
        <taxon>Bacteria</taxon>
        <taxon>Pseudomonadati</taxon>
        <taxon>Myxococcota</taxon>
        <taxon>Myxococcia</taxon>
        <taxon>Myxococcales</taxon>
        <taxon>Cystobacterineae</taxon>
        <taxon>Anaeromyxobacteraceae</taxon>
        <taxon>Anaeromyxobacter</taxon>
    </lineage>
</organism>
<dbReference type="Proteomes" id="UP001162891">
    <property type="component" value="Chromosome"/>
</dbReference>
<feature type="region of interest" description="Disordered" evidence="1">
    <location>
        <begin position="228"/>
        <end position="259"/>
    </location>
</feature>
<evidence type="ECO:0000256" key="1">
    <source>
        <dbReference type="SAM" id="MobiDB-lite"/>
    </source>
</evidence>
<feature type="signal peptide" evidence="2">
    <location>
        <begin position="1"/>
        <end position="19"/>
    </location>
</feature>
<evidence type="ECO:0008006" key="5">
    <source>
        <dbReference type="Google" id="ProtNLM"/>
    </source>
</evidence>